<evidence type="ECO:0000313" key="1">
    <source>
        <dbReference type="EMBL" id="VXB44118.1"/>
    </source>
</evidence>
<protein>
    <submittedName>
        <fullName evidence="1">Uncharacterized protein</fullName>
    </submittedName>
</protein>
<comment type="caution">
    <text evidence="1">The sequence shown here is derived from an EMBL/GenBank/DDBJ whole genome shotgun (WGS) entry which is preliminary data.</text>
</comment>
<name>A0AAX3J3N4_9GAMM</name>
<accession>A0AAX3J3N4</accession>
<reference evidence="1 2" key="1">
    <citation type="submission" date="2019-10" db="EMBL/GenBank/DDBJ databases">
        <authorList>
            <person name="Karimi E."/>
        </authorList>
    </citation>
    <scope>NUCLEOTIDE SEQUENCE [LARGE SCALE GENOMIC DNA]</scope>
    <source>
        <strain evidence="1">Pantoea sp. 111</strain>
    </source>
</reference>
<proteinExistence type="predicted"/>
<dbReference type="AlphaFoldDB" id="A0AAX3J3N4"/>
<organism evidence="1 2">
    <name type="scientific">Pantoea brenneri</name>
    <dbReference type="NCBI Taxonomy" id="472694"/>
    <lineage>
        <taxon>Bacteria</taxon>
        <taxon>Pseudomonadati</taxon>
        <taxon>Pseudomonadota</taxon>
        <taxon>Gammaproteobacteria</taxon>
        <taxon>Enterobacterales</taxon>
        <taxon>Erwiniaceae</taxon>
        <taxon>Pantoea</taxon>
    </lineage>
</organism>
<sequence length="67" mass="7187">MTVLTDYRLAEAAKNRPSSIKNRQWPAEAPFATPAGLILPIVHRSKKAIIAPGMTGPVQHAGPVSEK</sequence>
<dbReference type="Proteomes" id="UP000433737">
    <property type="component" value="Unassembled WGS sequence"/>
</dbReference>
<dbReference type="EMBL" id="CABWMH010000006">
    <property type="protein sequence ID" value="VXB44118.1"/>
    <property type="molecule type" value="Genomic_DNA"/>
</dbReference>
<evidence type="ECO:0000313" key="2">
    <source>
        <dbReference type="Proteomes" id="UP000433737"/>
    </source>
</evidence>
<gene>
    <name evidence="1" type="ORF">PANT111_140157</name>
</gene>